<sequence>MTTNEETVRIAQRVNGMVKAYMAVQDDLFRPSLRKILRIPGIYQPVDYEKNGEILEGLLEDLAGVKSAIRHDVPDSSLQETRFLGALRGYVSLMGSAVGKLRFICGRLGERSRGAAYGKEEYRSDMTELRVIQKKHLEAGLKLNGMMKELADGGQEEGSGA</sequence>
<evidence type="ECO:0000313" key="1">
    <source>
        <dbReference type="EMBL" id="TDY64941.1"/>
    </source>
</evidence>
<organism evidence="1 2">
    <name type="scientific">Aminivibrio pyruvatiphilus</name>
    <dbReference type="NCBI Taxonomy" id="1005740"/>
    <lineage>
        <taxon>Bacteria</taxon>
        <taxon>Thermotogati</taxon>
        <taxon>Synergistota</taxon>
        <taxon>Synergistia</taxon>
        <taxon>Synergistales</taxon>
        <taxon>Aminobacteriaceae</taxon>
        <taxon>Aminivibrio</taxon>
    </lineage>
</organism>
<dbReference type="AlphaFoldDB" id="A0A4V3HHH3"/>
<keyword evidence="2" id="KW-1185">Reference proteome</keyword>
<dbReference type="EMBL" id="SORI01000001">
    <property type="protein sequence ID" value="TDY64941.1"/>
    <property type="molecule type" value="Genomic_DNA"/>
</dbReference>
<dbReference type="RefSeq" id="WP_133955219.1">
    <property type="nucleotide sequence ID" value="NZ_SORI01000001.1"/>
</dbReference>
<reference evidence="1 2" key="1">
    <citation type="submission" date="2019-03" db="EMBL/GenBank/DDBJ databases">
        <title>Genomic Encyclopedia of Type Strains, Phase IV (KMG-IV): sequencing the most valuable type-strain genomes for metagenomic binning, comparative biology and taxonomic classification.</title>
        <authorList>
            <person name="Goeker M."/>
        </authorList>
    </citation>
    <scope>NUCLEOTIDE SEQUENCE [LARGE SCALE GENOMIC DNA]</scope>
    <source>
        <strain evidence="1 2">DSM 25964</strain>
    </source>
</reference>
<dbReference type="OrthoDB" id="5247at2"/>
<gene>
    <name evidence="1" type="ORF">C8D99_10187</name>
</gene>
<name>A0A4V3HHH3_9BACT</name>
<protein>
    <submittedName>
        <fullName evidence="1">Uncharacterized protein</fullName>
    </submittedName>
</protein>
<accession>A0A4V3HHH3</accession>
<proteinExistence type="predicted"/>
<dbReference type="Proteomes" id="UP000295066">
    <property type="component" value="Unassembled WGS sequence"/>
</dbReference>
<evidence type="ECO:0000313" key="2">
    <source>
        <dbReference type="Proteomes" id="UP000295066"/>
    </source>
</evidence>
<comment type="caution">
    <text evidence="1">The sequence shown here is derived from an EMBL/GenBank/DDBJ whole genome shotgun (WGS) entry which is preliminary data.</text>
</comment>